<dbReference type="OrthoDB" id="66089at2759"/>
<organism evidence="3 4">
    <name type="scientific">Achlya hypogyna</name>
    <name type="common">Oomycete</name>
    <name type="synonym">Protoachlya hypogyna</name>
    <dbReference type="NCBI Taxonomy" id="1202772"/>
    <lineage>
        <taxon>Eukaryota</taxon>
        <taxon>Sar</taxon>
        <taxon>Stramenopiles</taxon>
        <taxon>Oomycota</taxon>
        <taxon>Saprolegniomycetes</taxon>
        <taxon>Saprolegniales</taxon>
        <taxon>Achlyaceae</taxon>
        <taxon>Achlya</taxon>
    </lineage>
</organism>
<dbReference type="SUPFAM" id="SSF55811">
    <property type="entry name" value="Nudix"/>
    <property type="match status" value="1"/>
</dbReference>
<dbReference type="GO" id="GO:0006754">
    <property type="term" value="P:ATP biosynthetic process"/>
    <property type="evidence" value="ECO:0007669"/>
    <property type="project" value="TreeGrafter"/>
</dbReference>
<dbReference type="GO" id="GO:0006167">
    <property type="term" value="P:AMP biosynthetic process"/>
    <property type="evidence" value="ECO:0007669"/>
    <property type="project" value="TreeGrafter"/>
</dbReference>
<keyword evidence="1 3" id="KW-0378">Hydrolase</keyword>
<sequence>MHAVSCFAVVACRNPVSKRWLAVQETPKHDCLWWLPAGRVEQGETFFAAALRETREEAGIDVELKGILRVEHSPMGVHGDRMRVIFYAEPMDASSPLKSTPDSESLGAVWTTVDELARWDAANMLRSTELLNWASYVEGGGAVAPLSVLGAESSGPPLAKAFTGPKECRLFYRPTKPQHRYTPIPTTHVEERTDVYISHSAEVGIKFRCEDRLEIKVRLAADGDGWEGWAKHRCSDADVVGALERLQVPPLPPTSTKVVVHKRRVVMNVGNLYAIEETDIVVSAPGDMGGELWKSICVEGDRAVAESVATDLLAALLDENVVVCGYPAFVADAAARWHEAAPRHAPEATPQGSAHHTATVDAVGGAAAAPMNASTLPLGAGSK</sequence>
<dbReference type="Pfam" id="PF00293">
    <property type="entry name" value="NUDIX"/>
    <property type="match status" value="1"/>
</dbReference>
<comment type="caution">
    <text evidence="3">The sequence shown here is derived from an EMBL/GenBank/DDBJ whole genome shotgun (WGS) entry which is preliminary data.</text>
</comment>
<dbReference type="InterPro" id="IPR020084">
    <property type="entry name" value="NUDIX_hydrolase_CS"/>
</dbReference>
<evidence type="ECO:0000256" key="1">
    <source>
        <dbReference type="ARBA" id="ARBA00022801"/>
    </source>
</evidence>
<dbReference type="InterPro" id="IPR015797">
    <property type="entry name" value="NUDIX_hydrolase-like_dom_sf"/>
</dbReference>
<reference evidence="3 4" key="1">
    <citation type="journal article" date="2014" name="Genome Biol. Evol.">
        <title>The secreted proteins of Achlya hypogyna and Thraustotheca clavata identify the ancestral oomycete secretome and reveal gene acquisitions by horizontal gene transfer.</title>
        <authorList>
            <person name="Misner I."/>
            <person name="Blouin N."/>
            <person name="Leonard G."/>
            <person name="Richards T.A."/>
            <person name="Lane C.E."/>
        </authorList>
    </citation>
    <scope>NUCLEOTIDE SEQUENCE [LARGE SCALE GENOMIC DNA]</scope>
    <source>
        <strain evidence="3 4">ATCC 48635</strain>
    </source>
</reference>
<dbReference type="PANTHER" id="PTHR21340">
    <property type="entry name" value="DIADENOSINE 5,5-P1,P4-TETRAPHOSPHATE PYROPHOSPHOHYDROLASE MUTT"/>
    <property type="match status" value="1"/>
</dbReference>
<dbReference type="GO" id="GO:0004081">
    <property type="term" value="F:bis(5'-nucleosyl)-tetraphosphatase (asymmetrical) activity"/>
    <property type="evidence" value="ECO:0007669"/>
    <property type="project" value="TreeGrafter"/>
</dbReference>
<dbReference type="InterPro" id="IPR000086">
    <property type="entry name" value="NUDIX_hydrolase_dom"/>
</dbReference>
<dbReference type="Proteomes" id="UP000243579">
    <property type="component" value="Unassembled WGS sequence"/>
</dbReference>
<dbReference type="Gene3D" id="3.90.79.10">
    <property type="entry name" value="Nucleoside Triphosphate Pyrophosphohydrolase"/>
    <property type="match status" value="1"/>
</dbReference>
<dbReference type="InterPro" id="IPR051325">
    <property type="entry name" value="Nudix_hydrolase_domain"/>
</dbReference>
<feature type="domain" description="Nudix hydrolase" evidence="2">
    <location>
        <begin position="1"/>
        <end position="133"/>
    </location>
</feature>
<evidence type="ECO:0000259" key="2">
    <source>
        <dbReference type="PROSITE" id="PS51462"/>
    </source>
</evidence>
<accession>A0A1V9YAW0</accession>
<dbReference type="AlphaFoldDB" id="A0A1V9YAW0"/>
<evidence type="ECO:0000313" key="3">
    <source>
        <dbReference type="EMBL" id="OQR82844.1"/>
    </source>
</evidence>
<gene>
    <name evidence="3" type="ORF">ACHHYP_15453</name>
</gene>
<name>A0A1V9YAW0_ACHHY</name>
<dbReference type="PROSITE" id="PS00893">
    <property type="entry name" value="NUDIX_BOX"/>
    <property type="match status" value="1"/>
</dbReference>
<dbReference type="EMBL" id="JNBR01002414">
    <property type="protein sequence ID" value="OQR82844.1"/>
    <property type="molecule type" value="Genomic_DNA"/>
</dbReference>
<dbReference type="PANTHER" id="PTHR21340:SF0">
    <property type="entry name" value="BIS(5'-NUCLEOSYL)-TETRAPHOSPHATASE [ASYMMETRICAL]"/>
    <property type="match status" value="1"/>
</dbReference>
<evidence type="ECO:0000313" key="4">
    <source>
        <dbReference type="Proteomes" id="UP000243579"/>
    </source>
</evidence>
<protein>
    <submittedName>
        <fullName evidence="3">Hydrolase, NUDIX domain containing protein</fullName>
    </submittedName>
</protein>
<keyword evidence="4" id="KW-1185">Reference proteome</keyword>
<proteinExistence type="predicted"/>
<dbReference type="PROSITE" id="PS51462">
    <property type="entry name" value="NUDIX"/>
    <property type="match status" value="1"/>
</dbReference>